<evidence type="ECO:0000256" key="2">
    <source>
        <dbReference type="ARBA" id="ARBA00023002"/>
    </source>
</evidence>
<dbReference type="PRINTS" id="PR00081">
    <property type="entry name" value="GDHRDH"/>
</dbReference>
<dbReference type="PRINTS" id="PR00080">
    <property type="entry name" value="SDRFAMILY"/>
</dbReference>
<dbReference type="AlphaFoldDB" id="B0T7G8"/>
<dbReference type="EC" id="1.1.1.175" evidence="3"/>
<dbReference type="InterPro" id="IPR057326">
    <property type="entry name" value="KR_dom"/>
</dbReference>
<protein>
    <recommendedName>
        <fullName evidence="4">D-xylose 1-dehydrogenase</fullName>
        <ecNumber evidence="3">1.1.1.175</ecNumber>
    </recommendedName>
</protein>
<evidence type="ECO:0000259" key="5">
    <source>
        <dbReference type="SMART" id="SM00822"/>
    </source>
</evidence>
<dbReference type="eggNOG" id="COG1028">
    <property type="taxonomic scope" value="Bacteria"/>
</dbReference>
<feature type="domain" description="Ketoreductase" evidence="5">
    <location>
        <begin position="15"/>
        <end position="195"/>
    </location>
</feature>
<dbReference type="CDD" id="cd05233">
    <property type="entry name" value="SDR_c"/>
    <property type="match status" value="1"/>
</dbReference>
<dbReference type="InterPro" id="IPR036291">
    <property type="entry name" value="NAD(P)-bd_dom_sf"/>
</dbReference>
<dbReference type="HOGENOM" id="CLU_010194_1_0_5"/>
<name>B0T7G8_CAUSK</name>
<gene>
    <name evidence="6" type="ordered locus">Caul_0573</name>
</gene>
<dbReference type="OrthoDB" id="9803333at2"/>
<dbReference type="SUPFAM" id="SSF51735">
    <property type="entry name" value="NAD(P)-binding Rossmann-fold domains"/>
    <property type="match status" value="1"/>
</dbReference>
<evidence type="ECO:0000256" key="1">
    <source>
        <dbReference type="ARBA" id="ARBA00006484"/>
    </source>
</evidence>
<dbReference type="KEGG" id="cak:Caul_0573"/>
<dbReference type="PROSITE" id="PS00061">
    <property type="entry name" value="ADH_SHORT"/>
    <property type="match status" value="1"/>
</dbReference>
<dbReference type="InterPro" id="IPR020904">
    <property type="entry name" value="Sc_DH/Rdtase_CS"/>
</dbReference>
<proteinExistence type="inferred from homology"/>
<reference evidence="6" key="1">
    <citation type="submission" date="2008-01" db="EMBL/GenBank/DDBJ databases">
        <title>Complete sequence of chromosome of Caulobacter sp. K31.</title>
        <authorList>
            <consortium name="US DOE Joint Genome Institute"/>
            <person name="Copeland A."/>
            <person name="Lucas S."/>
            <person name="Lapidus A."/>
            <person name="Barry K."/>
            <person name="Glavina del Rio T."/>
            <person name="Dalin E."/>
            <person name="Tice H."/>
            <person name="Pitluck S."/>
            <person name="Bruce D."/>
            <person name="Goodwin L."/>
            <person name="Thompson L.S."/>
            <person name="Brettin T."/>
            <person name="Detter J.C."/>
            <person name="Han C."/>
            <person name="Schmutz J."/>
            <person name="Larimer F."/>
            <person name="Land M."/>
            <person name="Hauser L."/>
            <person name="Kyrpides N."/>
            <person name="Kim E."/>
            <person name="Stephens C."/>
            <person name="Richardson P."/>
        </authorList>
    </citation>
    <scope>NUCLEOTIDE SEQUENCE [LARGE SCALE GENOMIC DNA]</scope>
    <source>
        <strain evidence="6">K31</strain>
    </source>
</reference>
<dbReference type="InterPro" id="IPR002347">
    <property type="entry name" value="SDR_fam"/>
</dbReference>
<dbReference type="PANTHER" id="PTHR43639:SF1">
    <property type="entry name" value="SHORT-CHAIN DEHYDROGENASE_REDUCTASE FAMILY PROTEIN"/>
    <property type="match status" value="1"/>
</dbReference>
<dbReference type="Pfam" id="PF13561">
    <property type="entry name" value="adh_short_C2"/>
    <property type="match status" value="1"/>
</dbReference>
<sequence>MTDTQFNDTAALSGKVALVTGGGTGIGRAAALGFARKGASVMLAGRRQAELDAVVAEIIDSGGQAAAIPTDTSVEADVAALVNGTVEHFGRLDAAFNNAAATNYGLIENMTAADFDMVMNTNVRGVWLLIRQEVIAMRALGHGGAIVNTSSTLATGGAAGASIYGASKGALDAMIRPVALEVGGDGIRINNVSPGATRTPMTAGWPEELFAAVQKHSAIKRVAEPRDVGDVAVWLCTDEARFVTGQSILVDGGYNIAGMR</sequence>
<organism evidence="6">
    <name type="scientific">Caulobacter sp. (strain K31)</name>
    <dbReference type="NCBI Taxonomy" id="366602"/>
    <lineage>
        <taxon>Bacteria</taxon>
        <taxon>Pseudomonadati</taxon>
        <taxon>Pseudomonadota</taxon>
        <taxon>Alphaproteobacteria</taxon>
        <taxon>Caulobacterales</taxon>
        <taxon>Caulobacteraceae</taxon>
        <taxon>Caulobacter</taxon>
    </lineage>
</organism>
<dbReference type="FunFam" id="3.40.50.720:FF:000084">
    <property type="entry name" value="Short-chain dehydrogenase reductase"/>
    <property type="match status" value="1"/>
</dbReference>
<evidence type="ECO:0000256" key="4">
    <source>
        <dbReference type="ARBA" id="ARBA00069939"/>
    </source>
</evidence>
<dbReference type="EMBL" id="CP000927">
    <property type="protein sequence ID" value="ABZ69706.1"/>
    <property type="molecule type" value="Genomic_DNA"/>
</dbReference>
<dbReference type="Gene3D" id="3.40.50.720">
    <property type="entry name" value="NAD(P)-binding Rossmann-like Domain"/>
    <property type="match status" value="1"/>
</dbReference>
<evidence type="ECO:0000313" key="6">
    <source>
        <dbReference type="EMBL" id="ABZ69706.1"/>
    </source>
</evidence>
<dbReference type="PANTHER" id="PTHR43639">
    <property type="entry name" value="OXIDOREDUCTASE, SHORT-CHAIN DEHYDROGENASE/REDUCTASE FAMILY (AFU_ORTHOLOGUE AFUA_5G02870)"/>
    <property type="match status" value="1"/>
</dbReference>
<evidence type="ECO:0000256" key="3">
    <source>
        <dbReference type="ARBA" id="ARBA00066641"/>
    </source>
</evidence>
<comment type="similarity">
    <text evidence="1">Belongs to the short-chain dehydrogenases/reductases (SDR) family.</text>
</comment>
<dbReference type="SMART" id="SM00822">
    <property type="entry name" value="PKS_KR"/>
    <property type="match status" value="1"/>
</dbReference>
<keyword evidence="2" id="KW-0560">Oxidoreductase</keyword>
<dbReference type="GO" id="GO:0047838">
    <property type="term" value="F:D-xylose 1-dehydrogenase (NAD+) activity"/>
    <property type="evidence" value="ECO:0007669"/>
    <property type="project" value="UniProtKB-EC"/>
</dbReference>
<accession>B0T7G8</accession>
<dbReference type="STRING" id="366602.Caul_0573"/>